<keyword evidence="1" id="KW-0677">Repeat</keyword>
<dbReference type="OrthoDB" id="616263at2759"/>
<dbReference type="AlphaFoldDB" id="A0A6H5IZQ3"/>
<dbReference type="PROSITE" id="PS50297">
    <property type="entry name" value="ANK_REP_REGION"/>
    <property type="match status" value="1"/>
</dbReference>
<evidence type="ECO:0000256" key="2">
    <source>
        <dbReference type="ARBA" id="ARBA00023043"/>
    </source>
</evidence>
<name>A0A6H5IZQ3_9HYME</name>
<dbReference type="SUPFAM" id="SSF48403">
    <property type="entry name" value="Ankyrin repeat"/>
    <property type="match status" value="1"/>
</dbReference>
<accession>A0A6H5IZQ3</accession>
<evidence type="ECO:0000313" key="5">
    <source>
        <dbReference type="Proteomes" id="UP000479190"/>
    </source>
</evidence>
<dbReference type="SMART" id="SM00248">
    <property type="entry name" value="ANK"/>
    <property type="match status" value="3"/>
</dbReference>
<dbReference type="Pfam" id="PF12796">
    <property type="entry name" value="Ank_2"/>
    <property type="match status" value="1"/>
</dbReference>
<dbReference type="GO" id="GO:0005737">
    <property type="term" value="C:cytoplasm"/>
    <property type="evidence" value="ECO:0007669"/>
    <property type="project" value="TreeGrafter"/>
</dbReference>
<dbReference type="PROSITE" id="PS50088">
    <property type="entry name" value="ANK_REPEAT"/>
    <property type="match status" value="1"/>
</dbReference>
<dbReference type="Gene3D" id="1.25.40.20">
    <property type="entry name" value="Ankyrin repeat-containing domain"/>
    <property type="match status" value="1"/>
</dbReference>
<organism evidence="4 5">
    <name type="scientific">Trichogramma brassicae</name>
    <dbReference type="NCBI Taxonomy" id="86971"/>
    <lineage>
        <taxon>Eukaryota</taxon>
        <taxon>Metazoa</taxon>
        <taxon>Ecdysozoa</taxon>
        <taxon>Arthropoda</taxon>
        <taxon>Hexapoda</taxon>
        <taxon>Insecta</taxon>
        <taxon>Pterygota</taxon>
        <taxon>Neoptera</taxon>
        <taxon>Endopterygota</taxon>
        <taxon>Hymenoptera</taxon>
        <taxon>Apocrita</taxon>
        <taxon>Proctotrupomorpha</taxon>
        <taxon>Chalcidoidea</taxon>
        <taxon>Trichogrammatidae</taxon>
        <taxon>Trichogramma</taxon>
    </lineage>
</organism>
<keyword evidence="5" id="KW-1185">Reference proteome</keyword>
<gene>
    <name evidence="4" type="ORF">TBRA_LOCUS13137</name>
</gene>
<dbReference type="PANTHER" id="PTHR24198:SF165">
    <property type="entry name" value="ANKYRIN REPEAT-CONTAINING PROTEIN-RELATED"/>
    <property type="match status" value="1"/>
</dbReference>
<proteinExistence type="predicted"/>
<evidence type="ECO:0000256" key="1">
    <source>
        <dbReference type="ARBA" id="ARBA00022737"/>
    </source>
</evidence>
<evidence type="ECO:0000313" key="4">
    <source>
        <dbReference type="EMBL" id="CAB0041469.1"/>
    </source>
</evidence>
<feature type="repeat" description="ANK" evidence="3">
    <location>
        <begin position="178"/>
        <end position="210"/>
    </location>
</feature>
<keyword evidence="2 3" id="KW-0040">ANK repeat</keyword>
<dbReference type="PANTHER" id="PTHR24198">
    <property type="entry name" value="ANKYRIN REPEAT AND PROTEIN KINASE DOMAIN-CONTAINING PROTEIN"/>
    <property type="match status" value="1"/>
</dbReference>
<dbReference type="InterPro" id="IPR002110">
    <property type="entry name" value="Ankyrin_rpt"/>
</dbReference>
<evidence type="ECO:0000256" key="3">
    <source>
        <dbReference type="PROSITE-ProRule" id="PRU00023"/>
    </source>
</evidence>
<dbReference type="EMBL" id="CADCXV010001116">
    <property type="protein sequence ID" value="CAB0041469.1"/>
    <property type="molecule type" value="Genomic_DNA"/>
</dbReference>
<protein>
    <submittedName>
        <fullName evidence="4">Uncharacterized protein</fullName>
    </submittedName>
</protein>
<sequence length="213" mass="24946">MSSSSFSPSKDDFSKELKSIRKMVNWRIAKERSSFFDRVLFLIKNWKGQLPDLRDIFRPEEMDWLLTEDFKNKYYDVISRREFNFIKFVVEAGYKESSNIDKNSKPLLRRTTALHWATRLDYCFGVIKLLEIYDRFDVNYTDESGLSHFHVACKFGCCDIVEKFLEAGQDPNCVWKETGDSPLHLALANANKEVVESLLRNGAKTQIWSTRTD</sequence>
<reference evidence="4 5" key="1">
    <citation type="submission" date="2020-02" db="EMBL/GenBank/DDBJ databases">
        <authorList>
            <person name="Ferguson B K."/>
        </authorList>
    </citation>
    <scope>NUCLEOTIDE SEQUENCE [LARGE SCALE GENOMIC DNA]</scope>
</reference>
<dbReference type="Proteomes" id="UP000479190">
    <property type="component" value="Unassembled WGS sequence"/>
</dbReference>
<dbReference type="InterPro" id="IPR036770">
    <property type="entry name" value="Ankyrin_rpt-contain_sf"/>
</dbReference>